<gene>
    <name evidence="2" type="ORF">S7711_10670</name>
</gene>
<evidence type="ECO:0000313" key="2">
    <source>
        <dbReference type="EMBL" id="KEY73814.1"/>
    </source>
</evidence>
<dbReference type="Proteomes" id="UP000028045">
    <property type="component" value="Unassembled WGS sequence"/>
</dbReference>
<name>A0A084B8D5_STACB</name>
<evidence type="ECO:0000313" key="3">
    <source>
        <dbReference type="Proteomes" id="UP000028045"/>
    </source>
</evidence>
<keyword evidence="3" id="KW-1185">Reference proteome</keyword>
<reference evidence="2 3" key="1">
    <citation type="journal article" date="2014" name="BMC Genomics">
        <title>Comparative genome sequencing reveals chemotype-specific gene clusters in the toxigenic black mold Stachybotrys.</title>
        <authorList>
            <person name="Semeiks J."/>
            <person name="Borek D."/>
            <person name="Otwinowski Z."/>
            <person name="Grishin N.V."/>
        </authorList>
    </citation>
    <scope>NUCLEOTIDE SEQUENCE [LARGE SCALE GENOMIC DNA]</scope>
    <source>
        <strain evidence="3">CBS 109288 / IBT 7711</strain>
    </source>
</reference>
<dbReference type="AlphaFoldDB" id="A0A084B8D5"/>
<organism evidence="2 3">
    <name type="scientific">Stachybotrys chartarum (strain CBS 109288 / IBT 7711)</name>
    <name type="common">Toxic black mold</name>
    <name type="synonym">Stilbospora chartarum</name>
    <dbReference type="NCBI Taxonomy" id="1280523"/>
    <lineage>
        <taxon>Eukaryota</taxon>
        <taxon>Fungi</taxon>
        <taxon>Dikarya</taxon>
        <taxon>Ascomycota</taxon>
        <taxon>Pezizomycotina</taxon>
        <taxon>Sordariomycetes</taxon>
        <taxon>Hypocreomycetidae</taxon>
        <taxon>Hypocreales</taxon>
        <taxon>Stachybotryaceae</taxon>
        <taxon>Stachybotrys</taxon>
    </lineage>
</organism>
<sequence length="445" mass="48805">MFITLKPSKKSGTKEGRGRMEQLRCTGGEDACDRCAGQNIQCVASAPGQRRNRRRIATQSLAITPPISPAENTRPEDESLVGAMQSSPKDLQTQQPACDRTPESPVNHRQGSTQHPVITPLEDPAPDSSLSSRSVVPKNAPERGLQRSCSTSAGRASRQPVFNSSLDPNLFDPFPLEVSPRPEEASAAPDAILSTTSPKRSENACTCVQDCFDIIQKLDDDEFQLTSLAFDHVLKLQKYLIFHCCKLLDCPACVDNLGASTVTLVICERVTNMFECLCKRIEPGGVAAATLLGLEKDPKYCVHATASNMNFTSILKGPCNPQMFSPEFSAEYSLEEQMHMIRALAKVQAKTFNQFLVRLAEQKQSQRSQARLARIHYLKERSEEAAVLIDEFFAPSFITDVLGISPSSQLLSQDFAASGYTMLAIDRSNDDAMAVNEVTERSIAV</sequence>
<evidence type="ECO:0000256" key="1">
    <source>
        <dbReference type="SAM" id="MobiDB-lite"/>
    </source>
</evidence>
<feature type="compositionally biased region" description="Polar residues" evidence="1">
    <location>
        <begin position="84"/>
        <end position="96"/>
    </location>
</feature>
<feature type="region of interest" description="Disordered" evidence="1">
    <location>
        <begin position="45"/>
        <end position="168"/>
    </location>
</feature>
<proteinExistence type="predicted"/>
<dbReference type="OrthoDB" id="4356994at2759"/>
<feature type="compositionally biased region" description="Polar residues" evidence="1">
    <location>
        <begin position="147"/>
        <end position="167"/>
    </location>
</feature>
<dbReference type="HOGENOM" id="CLU_503603_0_0_1"/>
<accession>A0A084B8D5</accession>
<feature type="compositionally biased region" description="Polar residues" evidence="1">
    <location>
        <begin position="107"/>
        <end position="116"/>
    </location>
</feature>
<dbReference type="EMBL" id="KL647752">
    <property type="protein sequence ID" value="KEY73814.1"/>
    <property type="molecule type" value="Genomic_DNA"/>
</dbReference>
<protein>
    <recommendedName>
        <fullName evidence="4">Zn(2)-C6 fungal-type domain-containing protein</fullName>
    </recommendedName>
</protein>
<evidence type="ECO:0008006" key="4">
    <source>
        <dbReference type="Google" id="ProtNLM"/>
    </source>
</evidence>